<dbReference type="SMART" id="SM00267">
    <property type="entry name" value="GGDEF"/>
    <property type="match status" value="1"/>
</dbReference>
<protein>
    <submittedName>
        <fullName evidence="16">EAL domain-containing protein</fullName>
    </submittedName>
</protein>
<evidence type="ECO:0000256" key="6">
    <source>
        <dbReference type="ARBA" id="ARBA00022777"/>
    </source>
</evidence>
<feature type="transmembrane region" description="Helical" evidence="11">
    <location>
        <begin position="105"/>
        <end position="123"/>
    </location>
</feature>
<dbReference type="PANTHER" id="PTHR44757:SF2">
    <property type="entry name" value="BIOFILM ARCHITECTURE MAINTENANCE PROTEIN MBAA"/>
    <property type="match status" value="1"/>
</dbReference>
<keyword evidence="6" id="KW-0418">Kinase</keyword>
<accession>A0ABT8BAN9</accession>
<evidence type="ECO:0000256" key="3">
    <source>
        <dbReference type="ARBA" id="ARBA00022679"/>
    </source>
</evidence>
<organism evidence="16 17">
    <name type="scientific">Chitinimonas viridis</name>
    <dbReference type="NCBI Taxonomy" id="664880"/>
    <lineage>
        <taxon>Bacteria</taxon>
        <taxon>Pseudomonadati</taxon>
        <taxon>Pseudomonadota</taxon>
        <taxon>Betaproteobacteria</taxon>
        <taxon>Neisseriales</taxon>
        <taxon>Chitinibacteraceae</taxon>
        <taxon>Chitinimonas</taxon>
    </lineage>
</organism>
<dbReference type="Pfam" id="PF08448">
    <property type="entry name" value="PAS_4"/>
    <property type="match status" value="1"/>
</dbReference>
<feature type="domain" description="PAC" evidence="13">
    <location>
        <begin position="543"/>
        <end position="597"/>
    </location>
</feature>
<dbReference type="Pfam" id="PF08447">
    <property type="entry name" value="PAS_3"/>
    <property type="match status" value="2"/>
</dbReference>
<feature type="domain" description="PAS" evidence="12">
    <location>
        <begin position="594"/>
        <end position="640"/>
    </location>
</feature>
<dbReference type="PROSITE" id="PS50883">
    <property type="entry name" value="EAL"/>
    <property type="match status" value="1"/>
</dbReference>
<dbReference type="InterPro" id="IPR000014">
    <property type="entry name" value="PAS"/>
</dbReference>
<evidence type="ECO:0000256" key="1">
    <source>
        <dbReference type="ARBA" id="ARBA00004141"/>
    </source>
</evidence>
<evidence type="ECO:0000259" key="14">
    <source>
        <dbReference type="PROSITE" id="PS50883"/>
    </source>
</evidence>
<dbReference type="InterPro" id="IPR038318">
    <property type="entry name" value="KdpD_sf"/>
</dbReference>
<evidence type="ECO:0000256" key="7">
    <source>
        <dbReference type="ARBA" id="ARBA00022840"/>
    </source>
</evidence>
<dbReference type="InterPro" id="IPR035965">
    <property type="entry name" value="PAS-like_dom_sf"/>
</dbReference>
<dbReference type="PROSITE" id="PS50113">
    <property type="entry name" value="PAC"/>
    <property type="match status" value="4"/>
</dbReference>
<feature type="domain" description="EAL" evidence="14">
    <location>
        <begin position="893"/>
        <end position="1147"/>
    </location>
</feature>
<evidence type="ECO:0000256" key="5">
    <source>
        <dbReference type="ARBA" id="ARBA00022741"/>
    </source>
</evidence>
<dbReference type="SUPFAM" id="SSF141868">
    <property type="entry name" value="EAL domain-like"/>
    <property type="match status" value="1"/>
</dbReference>
<evidence type="ECO:0000259" key="12">
    <source>
        <dbReference type="PROSITE" id="PS50112"/>
    </source>
</evidence>
<dbReference type="SUPFAM" id="SSF55785">
    <property type="entry name" value="PYP-like sensor domain (PAS domain)"/>
    <property type="match status" value="4"/>
</dbReference>
<dbReference type="RefSeq" id="WP_290334427.1">
    <property type="nucleotide sequence ID" value="NZ_JAUFPU010000019.1"/>
</dbReference>
<evidence type="ECO:0000256" key="11">
    <source>
        <dbReference type="SAM" id="Phobius"/>
    </source>
</evidence>
<keyword evidence="2" id="KW-0597">Phosphoprotein</keyword>
<keyword evidence="9" id="KW-0902">Two-component regulatory system</keyword>
<dbReference type="InterPro" id="IPR001633">
    <property type="entry name" value="EAL_dom"/>
</dbReference>
<dbReference type="Gene3D" id="3.30.70.270">
    <property type="match status" value="1"/>
</dbReference>
<evidence type="ECO:0000256" key="10">
    <source>
        <dbReference type="ARBA" id="ARBA00023136"/>
    </source>
</evidence>
<dbReference type="InterPro" id="IPR001610">
    <property type="entry name" value="PAC"/>
</dbReference>
<keyword evidence="10 11" id="KW-0472">Membrane</keyword>
<dbReference type="InterPro" id="IPR029787">
    <property type="entry name" value="Nucleotide_cyclase"/>
</dbReference>
<comment type="caution">
    <text evidence="16">The sequence shown here is derived from an EMBL/GenBank/DDBJ whole genome shotgun (WGS) entry which is preliminary data.</text>
</comment>
<dbReference type="Proteomes" id="UP001180081">
    <property type="component" value="Unassembled WGS sequence"/>
</dbReference>
<dbReference type="InterPro" id="IPR000160">
    <property type="entry name" value="GGDEF_dom"/>
</dbReference>
<evidence type="ECO:0000256" key="4">
    <source>
        <dbReference type="ARBA" id="ARBA00022692"/>
    </source>
</evidence>
<dbReference type="NCBIfam" id="TIGR00254">
    <property type="entry name" value="GGDEF"/>
    <property type="match status" value="1"/>
</dbReference>
<dbReference type="CDD" id="cd00130">
    <property type="entry name" value="PAS"/>
    <property type="match status" value="2"/>
</dbReference>
<dbReference type="PROSITE" id="PS50887">
    <property type="entry name" value="GGDEF"/>
    <property type="match status" value="1"/>
</dbReference>
<dbReference type="CDD" id="cd01948">
    <property type="entry name" value="EAL"/>
    <property type="match status" value="1"/>
</dbReference>
<keyword evidence="17" id="KW-1185">Reference proteome</keyword>
<feature type="transmembrane region" description="Helical" evidence="11">
    <location>
        <begin position="135"/>
        <end position="164"/>
    </location>
</feature>
<reference evidence="16" key="1">
    <citation type="journal article" date="2014" name="Int. J. Syst. Evol. Microbiol.">
        <title>Complete genome of a new Firmicutes species belonging to the dominant human colonic microbiota ('Ruminococcus bicirculans') reveals two chromosomes and a selective capacity to utilize plant glucans.</title>
        <authorList>
            <consortium name="NISC Comparative Sequencing Program"/>
            <person name="Wegmann U."/>
            <person name="Louis P."/>
            <person name="Goesmann A."/>
            <person name="Henrissat B."/>
            <person name="Duncan S.H."/>
            <person name="Flint H.J."/>
        </authorList>
    </citation>
    <scope>NUCLEOTIDE SEQUENCE</scope>
    <source>
        <strain evidence="16">CECT 7703</strain>
    </source>
</reference>
<dbReference type="Pfam" id="PF13426">
    <property type="entry name" value="PAS_9"/>
    <property type="match status" value="1"/>
</dbReference>
<evidence type="ECO:0000256" key="2">
    <source>
        <dbReference type="ARBA" id="ARBA00022553"/>
    </source>
</evidence>
<evidence type="ECO:0000259" key="15">
    <source>
        <dbReference type="PROSITE" id="PS50887"/>
    </source>
</evidence>
<keyword evidence="4 11" id="KW-0812">Transmembrane</keyword>
<evidence type="ECO:0000313" key="17">
    <source>
        <dbReference type="Proteomes" id="UP001180081"/>
    </source>
</evidence>
<keyword evidence="8 11" id="KW-1133">Transmembrane helix</keyword>
<dbReference type="Gene3D" id="1.20.120.620">
    <property type="entry name" value="Backbone structure of the membrane domain of e. Coli histidine kinase receptor kdpd"/>
    <property type="match status" value="1"/>
</dbReference>
<feature type="transmembrane region" description="Helical" evidence="11">
    <location>
        <begin position="18"/>
        <end position="37"/>
    </location>
</feature>
<keyword evidence="5" id="KW-0547">Nucleotide-binding</keyword>
<dbReference type="Gene3D" id="3.20.20.450">
    <property type="entry name" value="EAL domain"/>
    <property type="match status" value="1"/>
</dbReference>
<dbReference type="InterPro" id="IPR013656">
    <property type="entry name" value="PAS_4"/>
</dbReference>
<dbReference type="SUPFAM" id="SSF55073">
    <property type="entry name" value="Nucleotide cyclase"/>
    <property type="match status" value="1"/>
</dbReference>
<dbReference type="InterPro" id="IPR052155">
    <property type="entry name" value="Biofilm_reg_signaling"/>
</dbReference>
<dbReference type="Gene3D" id="2.10.70.100">
    <property type="match status" value="1"/>
</dbReference>
<feature type="domain" description="GGDEF" evidence="15">
    <location>
        <begin position="751"/>
        <end position="884"/>
    </location>
</feature>
<feature type="domain" description="PAC" evidence="13">
    <location>
        <begin position="667"/>
        <end position="719"/>
    </location>
</feature>
<proteinExistence type="predicted"/>
<feature type="domain" description="PAS" evidence="12">
    <location>
        <begin position="213"/>
        <end position="283"/>
    </location>
</feature>
<feature type="domain" description="PAC" evidence="13">
    <location>
        <begin position="414"/>
        <end position="466"/>
    </location>
</feature>
<dbReference type="InterPro" id="IPR035919">
    <property type="entry name" value="EAL_sf"/>
</dbReference>
<feature type="transmembrane region" description="Helical" evidence="11">
    <location>
        <begin position="184"/>
        <end position="205"/>
    </location>
</feature>
<dbReference type="CDD" id="cd01949">
    <property type="entry name" value="GGDEF"/>
    <property type="match status" value="1"/>
</dbReference>
<evidence type="ECO:0000256" key="8">
    <source>
        <dbReference type="ARBA" id="ARBA00022989"/>
    </source>
</evidence>
<reference evidence="16" key="2">
    <citation type="submission" date="2023-06" db="EMBL/GenBank/DDBJ databases">
        <authorList>
            <person name="Lucena T."/>
            <person name="Sun Q."/>
        </authorList>
    </citation>
    <scope>NUCLEOTIDE SEQUENCE</scope>
    <source>
        <strain evidence="16">CECT 7703</strain>
    </source>
</reference>
<dbReference type="InterPro" id="IPR025201">
    <property type="entry name" value="KdpD_TM"/>
</dbReference>
<dbReference type="Pfam" id="PF00563">
    <property type="entry name" value="EAL"/>
    <property type="match status" value="1"/>
</dbReference>
<dbReference type="InterPro" id="IPR013655">
    <property type="entry name" value="PAS_fold_3"/>
</dbReference>
<gene>
    <name evidence="16" type="ORF">QWZ03_20265</name>
</gene>
<dbReference type="Pfam" id="PF13493">
    <property type="entry name" value="DUF4118"/>
    <property type="match status" value="1"/>
</dbReference>
<evidence type="ECO:0000313" key="16">
    <source>
        <dbReference type="EMBL" id="MDN3579109.1"/>
    </source>
</evidence>
<sequence length="1160" mass="128917">MSLLANWYNSATSDRSRFIGLVVVGYLLFSITWIFLSDSVLIAMVDQENLLSLSTTKGVFFILISAAGLVYALRAVPPLSQAGRTQEMFADSMARGALTPLHRRTWYYLLAVAMSVAMLLVRLNINADFSTRPLLIFFMLPIVISALLGGAGPGLTSTLILVLGADFLAQPYLHQSQADPLSRMQWFMLVVNGVAVSLLSTLFHHSLRKMERNKRLLNAVISGASDAIFIKEKQGRYLLVNRAAAGMVDKPISEILGRDDTEIFDEKTAVDLMRQDQVIMMGGAVVNQEEQLTTQDGRCLIFDVIKGPIFDGAGQVAGLFGISRDVTAHRRAEMALRASEAALKQAQRLAGVGNWEWDLVANSHYWSEEVFRIYGRDVTLPPATYPEIKEYFTPESWCRLESAVNKAVSQGIAYACDAEIIRPDGEHRWIIASGEAVLGQGDRVVRLWGTVQDITERTLAALKIQTSEERLQLIVDATSDGFWDWNLSTGKVFRSARYYEVVDRDPKDDAGDFAFFRQLVSPADLDAVLEAIEAHVSGETPSIEFDFRLAGHDSAPRWIRSWGRATLRDEQTGRALRVVGTVADVTERRRHEQALREAAAVFDSTHEGIMVVNPEGRIIKVNPSFQRITGYTESEVLGKSPTILSSGQHGAAFYKDMWNAVLSQSFWRGEIWNRRKSGEVYAELLSISAVKDTSGHIQYFVGVFSDISQEKQHAADLDRVAHFDALTGLPNRRLLSDRLKQSVARSARTDKASAICFIDLDGFQSVNDQFGHAVGDELLIGVANNLKAVLRADDTLARLGGDEFVLVLSELNSNEECNAILERVLKATSTPVKIEDFIITPTASIGVSLYPEDNVDTDTLLRHADQAMYLAKEAGKNRYQLFDQDRDKAAKFHRHFIMLLGEALIRQEFILYYQPKVELNTGRIVGAEALIRWQHPERGLLSPAEFLPYVEGSELEPLLGEWVISTALLQAATWADDGLKLAVSANVSADYLMMPCFFDQLQSALDRYPDLPASQFELEILETAAIGDLRQAVEVLERCKQLGVKFALDDFGTGYSSLTYLRKLPLDSLKIDQSFVRGMLEDGDDLGIVEGVIQLAGVFDRDVVAEGVETLEHATILKKMGCRVAQGYGIAKPMPAERFVAWCAEWEGRTEWHDMISAVA</sequence>
<dbReference type="EMBL" id="JAUFPU010000019">
    <property type="protein sequence ID" value="MDN3579109.1"/>
    <property type="molecule type" value="Genomic_DNA"/>
</dbReference>
<dbReference type="SMART" id="SM00086">
    <property type="entry name" value="PAC"/>
    <property type="match status" value="4"/>
</dbReference>
<feature type="transmembrane region" description="Helical" evidence="11">
    <location>
        <begin position="58"/>
        <end position="76"/>
    </location>
</feature>
<comment type="subcellular location">
    <subcellularLocation>
        <location evidence="1">Membrane</location>
        <topology evidence="1">Multi-pass membrane protein</topology>
    </subcellularLocation>
</comment>
<evidence type="ECO:0000256" key="9">
    <source>
        <dbReference type="ARBA" id="ARBA00023012"/>
    </source>
</evidence>
<dbReference type="Pfam" id="PF00990">
    <property type="entry name" value="GGDEF"/>
    <property type="match status" value="1"/>
</dbReference>
<keyword evidence="3" id="KW-0808">Transferase</keyword>
<dbReference type="InterPro" id="IPR043128">
    <property type="entry name" value="Rev_trsase/Diguanyl_cyclase"/>
</dbReference>
<evidence type="ECO:0000259" key="13">
    <source>
        <dbReference type="PROSITE" id="PS50113"/>
    </source>
</evidence>
<dbReference type="PROSITE" id="PS50112">
    <property type="entry name" value="PAS"/>
    <property type="match status" value="2"/>
</dbReference>
<dbReference type="SMART" id="SM00091">
    <property type="entry name" value="PAS"/>
    <property type="match status" value="3"/>
</dbReference>
<keyword evidence="7" id="KW-0067">ATP-binding</keyword>
<dbReference type="SMART" id="SM00052">
    <property type="entry name" value="EAL"/>
    <property type="match status" value="1"/>
</dbReference>
<feature type="domain" description="PAC" evidence="13">
    <location>
        <begin position="286"/>
        <end position="338"/>
    </location>
</feature>
<dbReference type="InterPro" id="IPR000700">
    <property type="entry name" value="PAS-assoc_C"/>
</dbReference>
<name>A0ABT8BAN9_9NEIS</name>
<dbReference type="NCBIfam" id="TIGR00229">
    <property type="entry name" value="sensory_box"/>
    <property type="match status" value="2"/>
</dbReference>
<dbReference type="Gene3D" id="3.30.450.20">
    <property type="entry name" value="PAS domain"/>
    <property type="match status" value="4"/>
</dbReference>
<dbReference type="PANTHER" id="PTHR44757">
    <property type="entry name" value="DIGUANYLATE CYCLASE DGCP"/>
    <property type="match status" value="1"/>
</dbReference>